<dbReference type="EMBL" id="CP000812">
    <property type="protein sequence ID" value="ABV34564.1"/>
    <property type="molecule type" value="Genomic_DNA"/>
</dbReference>
<dbReference type="CDD" id="cd05281">
    <property type="entry name" value="TDH"/>
    <property type="match status" value="1"/>
</dbReference>
<dbReference type="RefSeq" id="WP_012004040.1">
    <property type="nucleotide sequence ID" value="NC_009828.1"/>
</dbReference>
<dbReference type="PANTHER" id="PTHR43401">
    <property type="entry name" value="L-THREONINE 3-DEHYDROGENASE"/>
    <property type="match status" value="1"/>
</dbReference>
<organism evidence="6 7">
    <name type="scientific">Pseudothermotoga lettingae (strain ATCC BAA-301 / DSM 14385 / NBRC 107922 / TMO)</name>
    <name type="common">Thermotoga lettingae</name>
    <dbReference type="NCBI Taxonomy" id="416591"/>
    <lineage>
        <taxon>Bacteria</taxon>
        <taxon>Thermotogati</taxon>
        <taxon>Thermotogota</taxon>
        <taxon>Thermotogae</taxon>
        <taxon>Thermotogales</taxon>
        <taxon>Thermotogaceae</taxon>
        <taxon>Pseudothermotoga</taxon>
    </lineage>
</organism>
<dbReference type="Gene3D" id="3.40.50.720">
    <property type="entry name" value="NAD(P)-binding Rossmann-like Domain"/>
    <property type="match status" value="1"/>
</dbReference>
<dbReference type="KEGG" id="tle:Tlet_2010"/>
<dbReference type="GO" id="GO:0016491">
    <property type="term" value="F:oxidoreductase activity"/>
    <property type="evidence" value="ECO:0007669"/>
    <property type="project" value="UniProtKB-KW"/>
</dbReference>
<dbReference type="NCBIfam" id="NF003808">
    <property type="entry name" value="PRK05396.1"/>
    <property type="match status" value="1"/>
</dbReference>
<dbReference type="GO" id="GO:0008270">
    <property type="term" value="F:zinc ion binding"/>
    <property type="evidence" value="ECO:0007669"/>
    <property type="project" value="InterPro"/>
</dbReference>
<evidence type="ECO:0000259" key="5">
    <source>
        <dbReference type="SMART" id="SM00829"/>
    </source>
</evidence>
<keyword evidence="2 4" id="KW-0862">Zinc</keyword>
<sequence>MKAITKTHMAAGLKMKDIPEPSNLKPTEVLVKVRKVSICGSDVHIYKWDDWAQKHIKPPMTVGHEFAGIVEAVGEAVTMVKVGDYVAAETHIPCQHCYQCKTNRMHICKDMKILGVDIDGAFAEYVRVPEIVLWKVSKEIPEEFASVMEPFGNAVHTALVEDLTGKTVLITGVGPIGAMAIQVAKASGASLVIASEIKPFRKNLAKINGADVVIDPREENLTQKVMKLTGGDGVDILLEMSGSSTALEQGLQSLTRGGSASILGVFSTRIQIPIDELITFKGIKLFGITGRKMFETWRIADQLLKSKKIDLSKVVTHMISFKDWEKGFELMLNGECGKVVMSVE</sequence>
<dbReference type="InterPro" id="IPR002328">
    <property type="entry name" value="ADH_Zn_CS"/>
</dbReference>
<evidence type="ECO:0000256" key="1">
    <source>
        <dbReference type="ARBA" id="ARBA00022723"/>
    </source>
</evidence>
<keyword evidence="7" id="KW-1185">Reference proteome</keyword>
<accession>A8F8T0</accession>
<dbReference type="SUPFAM" id="SSF50129">
    <property type="entry name" value="GroES-like"/>
    <property type="match status" value="1"/>
</dbReference>
<protein>
    <submittedName>
        <fullName evidence="6">Alcohol dehydrogenase GroES domain protein</fullName>
    </submittedName>
</protein>
<dbReference type="HOGENOM" id="CLU_026673_11_0_0"/>
<dbReference type="PROSITE" id="PS00059">
    <property type="entry name" value="ADH_ZINC"/>
    <property type="match status" value="1"/>
</dbReference>
<dbReference type="InterPro" id="IPR036291">
    <property type="entry name" value="NAD(P)-bd_dom_sf"/>
</dbReference>
<dbReference type="SUPFAM" id="SSF51735">
    <property type="entry name" value="NAD(P)-binding Rossmann-fold domains"/>
    <property type="match status" value="1"/>
</dbReference>
<dbReference type="InterPro" id="IPR013149">
    <property type="entry name" value="ADH-like_C"/>
</dbReference>
<proteinExistence type="inferred from homology"/>
<dbReference type="InterPro" id="IPR011032">
    <property type="entry name" value="GroES-like_sf"/>
</dbReference>
<name>A8F8T0_PSELT</name>
<keyword evidence="1 4" id="KW-0479">Metal-binding</keyword>
<dbReference type="eggNOG" id="COG1063">
    <property type="taxonomic scope" value="Bacteria"/>
</dbReference>
<gene>
    <name evidence="6" type="ordered locus">Tlet_2010</name>
</gene>
<keyword evidence="3" id="KW-0560">Oxidoreductase</keyword>
<feature type="domain" description="Enoyl reductase (ER)" evidence="5">
    <location>
        <begin position="8"/>
        <end position="341"/>
    </location>
</feature>
<dbReference type="AlphaFoldDB" id="A8F8T0"/>
<dbReference type="OrthoDB" id="9769198at2"/>
<dbReference type="PANTHER" id="PTHR43401:SF2">
    <property type="entry name" value="L-THREONINE 3-DEHYDROGENASE"/>
    <property type="match status" value="1"/>
</dbReference>
<dbReference type="Pfam" id="PF00107">
    <property type="entry name" value="ADH_zinc_N"/>
    <property type="match status" value="1"/>
</dbReference>
<dbReference type="STRING" id="416591.Tlet_2010"/>
<comment type="cofactor">
    <cofactor evidence="4">
        <name>Zn(2+)</name>
        <dbReference type="ChEBI" id="CHEBI:29105"/>
    </cofactor>
</comment>
<reference evidence="6 7" key="1">
    <citation type="submission" date="2007-08" db="EMBL/GenBank/DDBJ databases">
        <title>Complete sequence of Thermotoga lettingae TMO.</title>
        <authorList>
            <consortium name="US DOE Joint Genome Institute"/>
            <person name="Copeland A."/>
            <person name="Lucas S."/>
            <person name="Lapidus A."/>
            <person name="Barry K."/>
            <person name="Glavina del Rio T."/>
            <person name="Dalin E."/>
            <person name="Tice H."/>
            <person name="Pitluck S."/>
            <person name="Foster B."/>
            <person name="Bruce D."/>
            <person name="Schmutz J."/>
            <person name="Larimer F."/>
            <person name="Land M."/>
            <person name="Hauser L."/>
            <person name="Kyrpides N."/>
            <person name="Mikhailova N."/>
            <person name="Nelson K."/>
            <person name="Gogarten J.P."/>
            <person name="Noll K."/>
            <person name="Richardson P."/>
        </authorList>
    </citation>
    <scope>NUCLEOTIDE SEQUENCE [LARGE SCALE GENOMIC DNA]</scope>
    <source>
        <strain evidence="7">ATCC BAA-301 / DSM 14385 / NBRC 107922 / TMO</strain>
    </source>
</reference>
<dbReference type="Gene3D" id="3.90.180.10">
    <property type="entry name" value="Medium-chain alcohol dehydrogenases, catalytic domain"/>
    <property type="match status" value="1"/>
</dbReference>
<dbReference type="Proteomes" id="UP000002016">
    <property type="component" value="Chromosome"/>
</dbReference>
<evidence type="ECO:0000256" key="2">
    <source>
        <dbReference type="ARBA" id="ARBA00022833"/>
    </source>
</evidence>
<evidence type="ECO:0000256" key="3">
    <source>
        <dbReference type="ARBA" id="ARBA00023002"/>
    </source>
</evidence>
<reference evidence="6 7" key="2">
    <citation type="journal article" date="2009" name="Proc. Natl. Acad. Sci. U.S.A.">
        <title>On the chimeric nature, thermophilic origin, and phylogenetic placement of the Thermotogales.</title>
        <authorList>
            <person name="Zhaxybayeva O."/>
            <person name="Swithers K.S."/>
            <person name="Lapierre P."/>
            <person name="Fournier G.P."/>
            <person name="Bickhart D.M."/>
            <person name="DeBoy R.T."/>
            <person name="Nelson K.E."/>
            <person name="Nesbo C.L."/>
            <person name="Doolittle W.F."/>
            <person name="Gogarten J.P."/>
            <person name="Noll K.M."/>
        </authorList>
    </citation>
    <scope>NUCLEOTIDE SEQUENCE [LARGE SCALE GENOMIC DNA]</scope>
    <source>
        <strain evidence="7">ATCC BAA-301 / DSM 14385 / NBRC 107922 / TMO</strain>
    </source>
</reference>
<dbReference type="InterPro" id="IPR050129">
    <property type="entry name" value="Zn_alcohol_dh"/>
</dbReference>
<dbReference type="InterPro" id="IPR013154">
    <property type="entry name" value="ADH-like_N"/>
</dbReference>
<evidence type="ECO:0000313" key="7">
    <source>
        <dbReference type="Proteomes" id="UP000002016"/>
    </source>
</evidence>
<dbReference type="InterPro" id="IPR020843">
    <property type="entry name" value="ER"/>
</dbReference>
<evidence type="ECO:0000313" key="6">
    <source>
        <dbReference type="EMBL" id="ABV34564.1"/>
    </source>
</evidence>
<dbReference type="Pfam" id="PF08240">
    <property type="entry name" value="ADH_N"/>
    <property type="match status" value="1"/>
</dbReference>
<dbReference type="SMART" id="SM00829">
    <property type="entry name" value="PKS_ER"/>
    <property type="match status" value="1"/>
</dbReference>
<comment type="similarity">
    <text evidence="4">Belongs to the zinc-containing alcohol dehydrogenase family.</text>
</comment>
<evidence type="ECO:0000256" key="4">
    <source>
        <dbReference type="RuleBase" id="RU361277"/>
    </source>
</evidence>